<dbReference type="EMBL" id="JAESDN010000006">
    <property type="protein sequence ID" value="KAG7048743.1"/>
    <property type="molecule type" value="Genomic_DNA"/>
</dbReference>
<keyword evidence="2" id="KW-1185">Reference proteome</keyword>
<evidence type="ECO:0000313" key="2">
    <source>
        <dbReference type="Proteomes" id="UP000699042"/>
    </source>
</evidence>
<organism evidence="1 2">
    <name type="scientific">Colletotrichum scovillei</name>
    <dbReference type="NCBI Taxonomy" id="1209932"/>
    <lineage>
        <taxon>Eukaryota</taxon>
        <taxon>Fungi</taxon>
        <taxon>Dikarya</taxon>
        <taxon>Ascomycota</taxon>
        <taxon>Pezizomycotina</taxon>
        <taxon>Sordariomycetes</taxon>
        <taxon>Hypocreomycetidae</taxon>
        <taxon>Glomerellales</taxon>
        <taxon>Glomerellaceae</taxon>
        <taxon>Colletotrichum</taxon>
        <taxon>Colletotrichum acutatum species complex</taxon>
    </lineage>
</organism>
<dbReference type="Proteomes" id="UP000699042">
    <property type="component" value="Unassembled WGS sequence"/>
</dbReference>
<proteinExistence type="predicted"/>
<sequence length="55" mass="6074">MGGCRYKGTAASTVRQELRSKGNVKVQGPKGSRRSMIVETSFDCVVTRLGTERRQ</sequence>
<dbReference type="AlphaFoldDB" id="A0A9P7UBM6"/>
<evidence type="ECO:0000313" key="1">
    <source>
        <dbReference type="EMBL" id="KAG7048743.1"/>
    </source>
</evidence>
<accession>A0A9P7UBM6</accession>
<gene>
    <name evidence="1" type="ORF">JMJ77_014376</name>
</gene>
<comment type="caution">
    <text evidence="1">The sequence shown here is derived from an EMBL/GenBank/DDBJ whole genome shotgun (WGS) entry which is preliminary data.</text>
</comment>
<name>A0A9P7UBM6_9PEZI</name>
<protein>
    <submittedName>
        <fullName evidence="1">Uncharacterized protein</fullName>
    </submittedName>
</protein>
<reference evidence="1" key="1">
    <citation type="submission" date="2021-05" db="EMBL/GenBank/DDBJ databases">
        <title>Comparative genomics of three Colletotrichum scovillei strains and genetic complementation revealed genes involved fungal growth and virulence on chili pepper.</title>
        <authorList>
            <person name="Hsieh D.-K."/>
            <person name="Chuang S.-C."/>
            <person name="Chen C.-Y."/>
            <person name="Chao Y.-T."/>
            <person name="Lu M.-Y.J."/>
            <person name="Lee M.-H."/>
            <person name="Shih M.-C."/>
        </authorList>
    </citation>
    <scope>NUCLEOTIDE SEQUENCE</scope>
    <source>
        <strain evidence="1">Coll-153</strain>
    </source>
</reference>